<dbReference type="NCBIfam" id="TIGR01434">
    <property type="entry name" value="glu_cys_ligase"/>
    <property type="match status" value="1"/>
</dbReference>
<proteinExistence type="inferred from homology"/>
<dbReference type="InterPro" id="IPR006334">
    <property type="entry name" value="Glut_cys_ligase"/>
</dbReference>
<reference evidence="11" key="2">
    <citation type="submission" date="2021-09" db="EMBL/GenBank/DDBJ databases">
        <authorList>
            <person name="Gilroy R."/>
        </authorList>
    </citation>
    <scope>NUCLEOTIDE SEQUENCE</scope>
    <source>
        <strain evidence="11">ChiSjej2B20-17149</strain>
    </source>
</reference>
<evidence type="ECO:0000256" key="2">
    <source>
        <dbReference type="ARBA" id="ARBA00008772"/>
    </source>
</evidence>
<dbReference type="EC" id="6.3.2.2" evidence="8"/>
<comment type="caution">
    <text evidence="11">The sequence shown here is derived from an EMBL/GenBank/DDBJ whole genome shotgun (WGS) entry which is preliminary data.</text>
</comment>
<sequence>MSDLLFRRQRLLAQPAHCDLLSQCLRGIERECLRVNCEGLLALTPHPAALGSALTHPQITTDYSESLLEFITPAMPGVVESLTCLEQIHRFACSKLEGEYLWSLSMPCPLPEEENIPIAYYGTSHTGQLKYLYRKGLALRYGKKMHCIAGIHYNFSMPEALFALLQREEGDTQDLQDYQSACYMALIRNFKRYSWLLMYLFGASPAVESSFLKGSAHALEHFDEHTLYLPFATSLRMSDLGYQSRAQSDLNPSYDTLGNYIEMLRRAVSTPHPGYEEMGTHQAGERVQLSTHTLQIENEFYASIRPKRVTDIGERPLQALLSRGIQYVEVRCLDINPFMPAGIDLVQMRFLDAFLLFCALQDSPRLGSDEQLHADQNFLKVAKEGRRPGLQLLREGQNIELKTWAFDLFESIQPLAALLDRSQAVDLHTEAVKSQRDKVENCTLTPSAQVLEALRKRKLSLARFGLLQSKQHAEYFKGLAGHEQSNLEALSVTSRLHQQALERASIGELDAYVQSYISRISQLHS</sequence>
<evidence type="ECO:0000259" key="10">
    <source>
        <dbReference type="Pfam" id="PF04262"/>
    </source>
</evidence>
<evidence type="ECO:0000256" key="3">
    <source>
        <dbReference type="ARBA" id="ARBA00022598"/>
    </source>
</evidence>
<comment type="catalytic activity">
    <reaction evidence="7 8 9">
        <text>L-cysteine + L-glutamate + ATP = gamma-L-glutamyl-L-cysteine + ADP + phosphate + H(+)</text>
        <dbReference type="Rhea" id="RHEA:13285"/>
        <dbReference type="ChEBI" id="CHEBI:15378"/>
        <dbReference type="ChEBI" id="CHEBI:29985"/>
        <dbReference type="ChEBI" id="CHEBI:30616"/>
        <dbReference type="ChEBI" id="CHEBI:35235"/>
        <dbReference type="ChEBI" id="CHEBI:43474"/>
        <dbReference type="ChEBI" id="CHEBI:58173"/>
        <dbReference type="ChEBI" id="CHEBI:456216"/>
        <dbReference type="EC" id="6.3.2.2"/>
    </reaction>
</comment>
<evidence type="ECO:0000256" key="9">
    <source>
        <dbReference type="RuleBase" id="RU004391"/>
    </source>
</evidence>
<dbReference type="Pfam" id="PF04262">
    <property type="entry name" value="Glu_cys_ligase"/>
    <property type="match status" value="1"/>
</dbReference>
<evidence type="ECO:0000256" key="6">
    <source>
        <dbReference type="ARBA" id="ARBA00022840"/>
    </source>
</evidence>
<comment type="similarity">
    <text evidence="2 8">Belongs to the glutamate--cysteine ligase type 1 family. Type 1 subfamily.</text>
</comment>
<dbReference type="PANTHER" id="PTHR38761:SF1">
    <property type="entry name" value="GLUTAMATE--CYSTEINE LIGASE"/>
    <property type="match status" value="1"/>
</dbReference>
<dbReference type="GO" id="GO:0004357">
    <property type="term" value="F:glutamate-cysteine ligase activity"/>
    <property type="evidence" value="ECO:0007669"/>
    <property type="project" value="UniProtKB-UniRule"/>
</dbReference>
<dbReference type="HAMAP" id="MF_00578">
    <property type="entry name" value="Glu_cys_ligase"/>
    <property type="match status" value="1"/>
</dbReference>
<keyword evidence="3 8" id="KW-0436">Ligase</keyword>
<keyword evidence="5 8" id="KW-0547">Nucleotide-binding</keyword>
<protein>
    <recommendedName>
        <fullName evidence="8">Glutamate--cysteine ligase</fullName>
        <ecNumber evidence="8">6.3.2.2</ecNumber>
    </recommendedName>
    <alternativeName>
        <fullName evidence="8">Gamma-ECS</fullName>
        <shortName evidence="8">GCS</shortName>
    </alternativeName>
    <alternativeName>
        <fullName evidence="8">Gamma-glutamylcysteine synthetase</fullName>
    </alternativeName>
</protein>
<dbReference type="GO" id="GO:0046872">
    <property type="term" value="F:metal ion binding"/>
    <property type="evidence" value="ECO:0007669"/>
    <property type="project" value="TreeGrafter"/>
</dbReference>
<organism evidence="11 12">
    <name type="scientific">Pseudomonas lactis</name>
    <dbReference type="NCBI Taxonomy" id="1615674"/>
    <lineage>
        <taxon>Bacteria</taxon>
        <taxon>Pseudomonadati</taxon>
        <taxon>Pseudomonadota</taxon>
        <taxon>Gammaproteobacteria</taxon>
        <taxon>Pseudomonadales</taxon>
        <taxon>Pseudomonadaceae</taxon>
        <taxon>Pseudomonas</taxon>
    </lineage>
</organism>
<evidence type="ECO:0000256" key="8">
    <source>
        <dbReference type="HAMAP-Rule" id="MF_00578"/>
    </source>
</evidence>
<dbReference type="AlphaFoldDB" id="A0A921T8G3"/>
<dbReference type="EMBL" id="DYTS01000187">
    <property type="protein sequence ID" value="HJH19140.1"/>
    <property type="molecule type" value="Genomic_DNA"/>
</dbReference>
<dbReference type="RefSeq" id="WP_181127630.1">
    <property type="nucleotide sequence ID" value="NZ_DYTS01000187.1"/>
</dbReference>
<accession>A0A921T8G3</accession>
<dbReference type="SUPFAM" id="SSF55931">
    <property type="entry name" value="Glutamine synthetase/guanido kinase"/>
    <property type="match status" value="1"/>
</dbReference>
<name>A0A921T8G3_9PSED</name>
<dbReference type="PANTHER" id="PTHR38761">
    <property type="entry name" value="GLUTAMATE--CYSTEINE LIGASE"/>
    <property type="match status" value="1"/>
</dbReference>
<dbReference type="GO" id="GO:0006750">
    <property type="term" value="P:glutathione biosynthetic process"/>
    <property type="evidence" value="ECO:0007669"/>
    <property type="project" value="UniProtKB-UniRule"/>
</dbReference>
<evidence type="ECO:0000256" key="1">
    <source>
        <dbReference type="ARBA" id="ARBA00005006"/>
    </source>
</evidence>
<evidence type="ECO:0000256" key="4">
    <source>
        <dbReference type="ARBA" id="ARBA00022684"/>
    </source>
</evidence>
<keyword evidence="6 8" id="KW-0067">ATP-binding</keyword>
<comment type="pathway">
    <text evidence="1 8 9">Sulfur metabolism; glutathione biosynthesis; glutathione from L-cysteine and L-glutamate: step 1/2.</text>
</comment>
<keyword evidence="4 8" id="KW-0317">Glutathione biosynthesis</keyword>
<evidence type="ECO:0000313" key="12">
    <source>
        <dbReference type="Proteomes" id="UP000752172"/>
    </source>
</evidence>
<dbReference type="InterPro" id="IPR014746">
    <property type="entry name" value="Gln_synth/guanido_kin_cat_dom"/>
</dbReference>
<dbReference type="InterPro" id="IPR007370">
    <property type="entry name" value="Glu_cys_ligase"/>
</dbReference>
<dbReference type="GO" id="GO:0005524">
    <property type="term" value="F:ATP binding"/>
    <property type="evidence" value="ECO:0007669"/>
    <property type="project" value="UniProtKB-KW"/>
</dbReference>
<dbReference type="Gene3D" id="3.30.590.20">
    <property type="match status" value="1"/>
</dbReference>
<evidence type="ECO:0000256" key="7">
    <source>
        <dbReference type="ARBA" id="ARBA00048819"/>
    </source>
</evidence>
<feature type="domain" description="Glutamate--cysteine ligase" evidence="10">
    <location>
        <begin position="11"/>
        <end position="381"/>
    </location>
</feature>
<reference evidence="11" key="1">
    <citation type="journal article" date="2021" name="PeerJ">
        <title>Extensive microbial diversity within the chicken gut microbiome revealed by metagenomics and culture.</title>
        <authorList>
            <person name="Gilroy R."/>
            <person name="Ravi A."/>
            <person name="Getino M."/>
            <person name="Pursley I."/>
            <person name="Horton D.L."/>
            <person name="Alikhan N.F."/>
            <person name="Baker D."/>
            <person name="Gharbi K."/>
            <person name="Hall N."/>
            <person name="Watson M."/>
            <person name="Adriaenssens E.M."/>
            <person name="Foster-Nyarko E."/>
            <person name="Jarju S."/>
            <person name="Secka A."/>
            <person name="Antonio M."/>
            <person name="Oren A."/>
            <person name="Chaudhuri R.R."/>
            <person name="La Ragione R."/>
            <person name="Hildebrand F."/>
            <person name="Pallen M.J."/>
        </authorList>
    </citation>
    <scope>NUCLEOTIDE SEQUENCE</scope>
    <source>
        <strain evidence="11">ChiSjej2B20-17149</strain>
    </source>
</reference>
<dbReference type="GO" id="GO:0005829">
    <property type="term" value="C:cytosol"/>
    <property type="evidence" value="ECO:0007669"/>
    <property type="project" value="TreeGrafter"/>
</dbReference>
<evidence type="ECO:0000313" key="11">
    <source>
        <dbReference type="EMBL" id="HJH19140.1"/>
    </source>
</evidence>
<evidence type="ECO:0000256" key="5">
    <source>
        <dbReference type="ARBA" id="ARBA00022741"/>
    </source>
</evidence>
<dbReference type="Proteomes" id="UP000752172">
    <property type="component" value="Unassembled WGS sequence"/>
</dbReference>
<gene>
    <name evidence="8 11" type="primary">gshA</name>
    <name evidence="11" type="ORF">K8W20_10560</name>
</gene>